<dbReference type="InterPro" id="IPR003594">
    <property type="entry name" value="HATPase_dom"/>
</dbReference>
<evidence type="ECO:0000256" key="15">
    <source>
        <dbReference type="SAM" id="Phobius"/>
    </source>
</evidence>
<organism evidence="19">
    <name type="scientific">Nitratidesulfovibrio vulgaris (strain DSM 19637 / Miyazaki F)</name>
    <name type="common">Desulfovibrio vulgaris</name>
    <dbReference type="NCBI Taxonomy" id="883"/>
    <lineage>
        <taxon>Bacteria</taxon>
        <taxon>Pseudomonadati</taxon>
        <taxon>Thermodesulfobacteriota</taxon>
        <taxon>Desulfovibrionia</taxon>
        <taxon>Desulfovibrionales</taxon>
        <taxon>Desulfovibrionaceae</taxon>
        <taxon>Nitratidesulfovibrio</taxon>
    </lineage>
</organism>
<dbReference type="PROSITE" id="PS50885">
    <property type="entry name" value="HAMP"/>
    <property type="match status" value="1"/>
</dbReference>
<keyword evidence="7 15" id="KW-0812">Transmembrane</keyword>
<dbReference type="InterPro" id="IPR036097">
    <property type="entry name" value="HisK_dim/P_sf"/>
</dbReference>
<dbReference type="InterPro" id="IPR003661">
    <property type="entry name" value="HisK_dim/P_dom"/>
</dbReference>
<feature type="transmembrane region" description="Helical" evidence="15">
    <location>
        <begin position="345"/>
        <end position="367"/>
    </location>
</feature>
<keyword evidence="6" id="KW-0808">Transferase</keyword>
<evidence type="ECO:0000259" key="16">
    <source>
        <dbReference type="PROSITE" id="PS50109"/>
    </source>
</evidence>
<evidence type="ECO:0000256" key="5">
    <source>
        <dbReference type="ARBA" id="ARBA00022553"/>
    </source>
</evidence>
<feature type="domain" description="PAS" evidence="17">
    <location>
        <begin position="442"/>
        <end position="512"/>
    </location>
</feature>
<keyword evidence="10" id="KW-0067">ATP-binding</keyword>
<feature type="region of interest" description="Disordered" evidence="14">
    <location>
        <begin position="1"/>
        <end position="68"/>
    </location>
</feature>
<evidence type="ECO:0000256" key="3">
    <source>
        <dbReference type="ARBA" id="ARBA00012438"/>
    </source>
</evidence>
<dbReference type="eggNOG" id="COG5000">
    <property type="taxonomic scope" value="Bacteria"/>
</dbReference>
<dbReference type="InterPro" id="IPR013656">
    <property type="entry name" value="PAS_4"/>
</dbReference>
<name>B8DLN0_NITV9</name>
<dbReference type="SUPFAM" id="SSF158472">
    <property type="entry name" value="HAMP domain-like"/>
    <property type="match status" value="1"/>
</dbReference>
<evidence type="ECO:0000256" key="2">
    <source>
        <dbReference type="ARBA" id="ARBA00004651"/>
    </source>
</evidence>
<dbReference type="GO" id="GO:0005886">
    <property type="term" value="C:plasma membrane"/>
    <property type="evidence" value="ECO:0007669"/>
    <property type="project" value="UniProtKB-SubCell"/>
</dbReference>
<keyword evidence="8" id="KW-0547">Nucleotide-binding</keyword>
<dbReference type="InterPro" id="IPR005467">
    <property type="entry name" value="His_kinase_dom"/>
</dbReference>
<dbReference type="Gene3D" id="3.30.450.20">
    <property type="entry name" value="PAS domain"/>
    <property type="match status" value="1"/>
</dbReference>
<dbReference type="InterPro" id="IPR036890">
    <property type="entry name" value="HATPase_C_sf"/>
</dbReference>
<dbReference type="PIRSF" id="PIRSF037532">
    <property type="entry name" value="STHK_NtrY"/>
    <property type="match status" value="1"/>
</dbReference>
<dbReference type="AlphaFoldDB" id="B8DLN0"/>
<dbReference type="InterPro" id="IPR000014">
    <property type="entry name" value="PAS"/>
</dbReference>
<dbReference type="Pfam" id="PF02518">
    <property type="entry name" value="HATPase_c"/>
    <property type="match status" value="1"/>
</dbReference>
<accession>B8DLN0</accession>
<dbReference type="Gene3D" id="6.10.340.10">
    <property type="match status" value="1"/>
</dbReference>
<feature type="compositionally biased region" description="Basic and acidic residues" evidence="14">
    <location>
        <begin position="39"/>
        <end position="52"/>
    </location>
</feature>
<feature type="transmembrane region" description="Helical" evidence="15">
    <location>
        <begin position="103"/>
        <end position="124"/>
    </location>
</feature>
<evidence type="ECO:0000256" key="14">
    <source>
        <dbReference type="SAM" id="MobiDB-lite"/>
    </source>
</evidence>
<dbReference type="InterPro" id="IPR035965">
    <property type="entry name" value="PAS-like_dom_sf"/>
</dbReference>
<evidence type="ECO:0000256" key="4">
    <source>
        <dbReference type="ARBA" id="ARBA00022475"/>
    </source>
</evidence>
<keyword evidence="11 15" id="KW-1133">Transmembrane helix</keyword>
<keyword evidence="5" id="KW-0597">Phosphoprotein</keyword>
<dbReference type="Pfam" id="PF08448">
    <property type="entry name" value="PAS_4"/>
    <property type="match status" value="1"/>
</dbReference>
<evidence type="ECO:0000256" key="8">
    <source>
        <dbReference type="ARBA" id="ARBA00022741"/>
    </source>
</evidence>
<dbReference type="SMART" id="SM00387">
    <property type="entry name" value="HATPase_c"/>
    <property type="match status" value="1"/>
</dbReference>
<dbReference type="HOGENOM" id="CLU_019564_0_1_7"/>
<evidence type="ECO:0000313" key="19">
    <source>
        <dbReference type="EMBL" id="ACL08406.1"/>
    </source>
</evidence>
<dbReference type="GO" id="GO:0000155">
    <property type="term" value="F:phosphorelay sensor kinase activity"/>
    <property type="evidence" value="ECO:0007669"/>
    <property type="project" value="InterPro"/>
</dbReference>
<dbReference type="KEGG" id="dvm:DvMF_1458"/>
<dbReference type="InterPro" id="IPR004358">
    <property type="entry name" value="Sig_transdc_His_kin-like_C"/>
</dbReference>
<dbReference type="SMART" id="SM00091">
    <property type="entry name" value="PAS"/>
    <property type="match status" value="1"/>
</dbReference>
<evidence type="ECO:0000256" key="13">
    <source>
        <dbReference type="ARBA" id="ARBA00023136"/>
    </source>
</evidence>
<dbReference type="CDD" id="cd00082">
    <property type="entry name" value="HisKA"/>
    <property type="match status" value="1"/>
</dbReference>
<feature type="transmembrane region" description="Helical" evidence="15">
    <location>
        <begin position="145"/>
        <end position="165"/>
    </location>
</feature>
<comment type="subcellular location">
    <subcellularLocation>
        <location evidence="2">Cell membrane</location>
        <topology evidence="2">Multi-pass membrane protein</topology>
    </subcellularLocation>
</comment>
<dbReference type="Gene3D" id="3.30.565.10">
    <property type="entry name" value="Histidine kinase-like ATPase, C-terminal domain"/>
    <property type="match status" value="1"/>
</dbReference>
<dbReference type="Pfam" id="PF00512">
    <property type="entry name" value="HisKA"/>
    <property type="match status" value="1"/>
</dbReference>
<reference evidence="19" key="1">
    <citation type="submission" date="2008-10" db="EMBL/GenBank/DDBJ databases">
        <title>Complete sequence of Desulfovibrio vulgaris str. 'Miyazaki F'.</title>
        <authorList>
            <person name="Lucas S."/>
            <person name="Copeland A."/>
            <person name="Lapidus A."/>
            <person name="Glavina del Rio T."/>
            <person name="Dalin E."/>
            <person name="Tice H."/>
            <person name="Bruce D."/>
            <person name="Goodwin L."/>
            <person name="Pitluck S."/>
            <person name="Sims D."/>
            <person name="Brettin T."/>
            <person name="Detter J.C."/>
            <person name="Han C."/>
            <person name="Larimer F."/>
            <person name="Land M."/>
            <person name="Hauser L."/>
            <person name="Kyrpides N."/>
            <person name="Mikhailova N."/>
            <person name="Hazen T.C."/>
            <person name="Richardson P."/>
        </authorList>
    </citation>
    <scope>NUCLEOTIDE SEQUENCE</scope>
    <source>
        <strain evidence="19">Miyazaki F</strain>
    </source>
</reference>
<feature type="domain" description="HAMP" evidence="18">
    <location>
        <begin position="371"/>
        <end position="423"/>
    </location>
</feature>
<evidence type="ECO:0000256" key="1">
    <source>
        <dbReference type="ARBA" id="ARBA00000085"/>
    </source>
</evidence>
<feature type="region of interest" description="Disordered" evidence="14">
    <location>
        <begin position="800"/>
        <end position="835"/>
    </location>
</feature>
<dbReference type="CDD" id="cd00130">
    <property type="entry name" value="PAS"/>
    <property type="match status" value="1"/>
</dbReference>
<dbReference type="CDD" id="cd06225">
    <property type="entry name" value="HAMP"/>
    <property type="match status" value="1"/>
</dbReference>
<dbReference type="Pfam" id="PF00672">
    <property type="entry name" value="HAMP"/>
    <property type="match status" value="1"/>
</dbReference>
<evidence type="ECO:0000256" key="7">
    <source>
        <dbReference type="ARBA" id="ARBA00022692"/>
    </source>
</evidence>
<evidence type="ECO:0000256" key="10">
    <source>
        <dbReference type="ARBA" id="ARBA00022840"/>
    </source>
</evidence>
<dbReference type="EMBL" id="CP001197">
    <property type="protein sequence ID" value="ACL08406.1"/>
    <property type="molecule type" value="Genomic_DNA"/>
</dbReference>
<dbReference type="SMART" id="SM00388">
    <property type="entry name" value="HisKA"/>
    <property type="match status" value="1"/>
</dbReference>
<keyword evidence="12" id="KW-0902">Two-component regulatory system</keyword>
<keyword evidence="13 15" id="KW-0472">Membrane</keyword>
<dbReference type="SUPFAM" id="SSF55785">
    <property type="entry name" value="PYP-like sensor domain (PAS domain)"/>
    <property type="match status" value="1"/>
</dbReference>
<dbReference type="GO" id="GO:0005524">
    <property type="term" value="F:ATP binding"/>
    <property type="evidence" value="ECO:0007669"/>
    <property type="project" value="UniProtKB-KW"/>
</dbReference>
<evidence type="ECO:0000259" key="17">
    <source>
        <dbReference type="PROSITE" id="PS50112"/>
    </source>
</evidence>
<dbReference type="STRING" id="883.DvMF_1458"/>
<dbReference type="PROSITE" id="PS50109">
    <property type="entry name" value="HIS_KIN"/>
    <property type="match status" value="1"/>
</dbReference>
<dbReference type="InterPro" id="IPR003660">
    <property type="entry name" value="HAMP_dom"/>
</dbReference>
<dbReference type="EC" id="2.7.13.3" evidence="3"/>
<dbReference type="SUPFAM" id="SSF47384">
    <property type="entry name" value="Homodimeric domain of signal transducing histidine kinase"/>
    <property type="match status" value="1"/>
</dbReference>
<evidence type="ECO:0000256" key="6">
    <source>
        <dbReference type="ARBA" id="ARBA00022679"/>
    </source>
</evidence>
<evidence type="ECO:0000256" key="12">
    <source>
        <dbReference type="ARBA" id="ARBA00023012"/>
    </source>
</evidence>
<keyword evidence="9 19" id="KW-0418">Kinase</keyword>
<dbReference type="PRINTS" id="PR00344">
    <property type="entry name" value="BCTRLSENSOR"/>
</dbReference>
<sequence length="845" mass="92921">MARHTVTPDQPSGRPPDGQPNGQPNGHSPGGAPVSPDPPDPRDPREPHDPHNAPDFPRVIRVNPADSRERKRRQREIYGAAGVLLAMLVATWIELNLFGVDSYIFLVLLNINFILLLVVLFIVLRNGVKLILERRRRVFGSHLRTRLVLAFMALSLVPTVIMFLASNRVVGTSVDYWFNNQVEISLDSALDVGRSFYTASADRLRARSESIVAEITDRHLTWGGPAMDALLERKRKEYGLSLAGVVTPGQVEQNWHAPPDLTPTWKEARRRIAWDQAAAQRYVSLLWKGEHADYVFGVLAVDAGRTGYLVVGESIGEGVMLKLERIAQGFDDYKKLKTLKRPLKVSFLFILAVLSVLIILGAIWFGFRLSKELTAPILALAEGTERIARGDLSFRLEDASTDELGLLVRSFNRMAEDLSVSRTRLTDVNEMLALQNVEIGERSRYIATVLDNIAAGVVSFGPDDRVATINAAACAMFGVEPGSIVGRDPREFLSAEDASMNREMLDEVRARPGRRWQRQVEYGKGDRALKLLLTSVSLTTPEGEYRGAVAVFEDITELERMQRMAAWREVARRIAHEIKNPLTPIKLSAQRLERKFAGAVGDPVFGQCTDLIVRQVEHLQQMVEEFSAFAKLPEVTPRPGNLTPLLEELTALFRNSHSNIAWTLDIPAPLPVLPMDQEALHRAFLNILTNAAEVLQGRTDGAVTITAVHNTALNLVRVDVADNGPGLTPEERSRLFEPYFSRKKGGTGLGLTIVKSVVSDHRGYVRAHAVPRTPDALVAPEALVAPDAPDAQVALVAPITPVTPAGPDRPHGPAGPDGPHTQRPTRTPGLTAPTGTVVTVELPVA</sequence>
<feature type="transmembrane region" description="Helical" evidence="15">
    <location>
        <begin position="77"/>
        <end position="97"/>
    </location>
</feature>
<dbReference type="PANTHER" id="PTHR44936">
    <property type="entry name" value="SENSOR PROTEIN CREC"/>
    <property type="match status" value="1"/>
</dbReference>
<dbReference type="Gene3D" id="1.10.287.130">
    <property type="match status" value="1"/>
</dbReference>
<evidence type="ECO:0000256" key="11">
    <source>
        <dbReference type="ARBA" id="ARBA00022989"/>
    </source>
</evidence>
<comment type="catalytic activity">
    <reaction evidence="1">
        <text>ATP + protein L-histidine = ADP + protein N-phospho-L-histidine.</text>
        <dbReference type="EC" id="2.7.13.3"/>
    </reaction>
</comment>
<dbReference type="InterPro" id="IPR045671">
    <property type="entry name" value="NtrY-like_N"/>
</dbReference>
<dbReference type="SUPFAM" id="SSF55874">
    <property type="entry name" value="ATPase domain of HSP90 chaperone/DNA topoisomerase II/histidine kinase"/>
    <property type="match status" value="1"/>
</dbReference>
<dbReference type="NCBIfam" id="TIGR00229">
    <property type="entry name" value="sensory_box"/>
    <property type="match status" value="1"/>
</dbReference>
<dbReference type="InterPro" id="IPR050980">
    <property type="entry name" value="2C_sensor_his_kinase"/>
</dbReference>
<keyword evidence="4" id="KW-1003">Cell membrane</keyword>
<dbReference type="Pfam" id="PF19312">
    <property type="entry name" value="NtrY_N"/>
    <property type="match status" value="1"/>
</dbReference>
<proteinExistence type="predicted"/>
<protein>
    <recommendedName>
        <fullName evidence="3">histidine kinase</fullName>
        <ecNumber evidence="3">2.7.13.3</ecNumber>
    </recommendedName>
</protein>
<dbReference type="SMART" id="SM00304">
    <property type="entry name" value="HAMP"/>
    <property type="match status" value="1"/>
</dbReference>
<dbReference type="PROSITE" id="PS50112">
    <property type="entry name" value="PAS"/>
    <property type="match status" value="1"/>
</dbReference>
<evidence type="ECO:0000256" key="9">
    <source>
        <dbReference type="ARBA" id="ARBA00022777"/>
    </source>
</evidence>
<dbReference type="InterPro" id="IPR017232">
    <property type="entry name" value="NtrY"/>
</dbReference>
<gene>
    <name evidence="19" type="ordered locus">DvMF_1458</name>
</gene>
<feature type="domain" description="Histidine kinase" evidence="16">
    <location>
        <begin position="573"/>
        <end position="783"/>
    </location>
</feature>
<evidence type="ECO:0000259" key="18">
    <source>
        <dbReference type="PROSITE" id="PS50885"/>
    </source>
</evidence>
<dbReference type="PANTHER" id="PTHR44936:SF10">
    <property type="entry name" value="SENSOR PROTEIN RSTB"/>
    <property type="match status" value="1"/>
</dbReference>